<dbReference type="InterPro" id="IPR000719">
    <property type="entry name" value="Prot_kinase_dom"/>
</dbReference>
<dbReference type="InterPro" id="IPR030616">
    <property type="entry name" value="Aur-like"/>
</dbReference>
<dbReference type="CDD" id="cd14014">
    <property type="entry name" value="STKc_PknB_like"/>
    <property type="match status" value="1"/>
</dbReference>
<keyword evidence="2" id="KW-0808">Transferase</keyword>
<evidence type="ECO:0000256" key="1">
    <source>
        <dbReference type="ARBA" id="ARBA00022527"/>
    </source>
</evidence>
<dbReference type="PROSITE" id="PS00108">
    <property type="entry name" value="PROTEIN_KINASE_ST"/>
    <property type="match status" value="1"/>
</dbReference>
<organism evidence="7 8">
    <name type="scientific">Simkania negevensis</name>
    <dbReference type="NCBI Taxonomy" id="83561"/>
    <lineage>
        <taxon>Bacteria</taxon>
        <taxon>Pseudomonadati</taxon>
        <taxon>Chlamydiota</taxon>
        <taxon>Chlamydiia</taxon>
        <taxon>Parachlamydiales</taxon>
        <taxon>Simkaniaceae</taxon>
        <taxon>Simkania</taxon>
    </lineage>
</organism>
<dbReference type="PROSITE" id="PS50011">
    <property type="entry name" value="PROTEIN_KINASE_DOM"/>
    <property type="match status" value="1"/>
</dbReference>
<keyword evidence="5" id="KW-0067">ATP-binding</keyword>
<keyword evidence="1 7" id="KW-0723">Serine/threonine-protein kinase</keyword>
<keyword evidence="3" id="KW-0547">Nucleotide-binding</keyword>
<accession>A0ABS3AR58</accession>
<sequence>MDEENEEALLPQQIGPYHTESLLAKGKLSEVYLAVDPNTQKPLVVKTLAEKCLSREDMVDRFFQEARIIAMSHHPSIVKLYGYGRWDKGVYIAMEFVRGMTLREFLLQQGMSLERALQVTLQIGYALTHLHAYGVIHGDLKPDNILLTAEGGIKVTD</sequence>
<name>A0ABS3AR58_9BACT</name>
<evidence type="ECO:0000256" key="4">
    <source>
        <dbReference type="ARBA" id="ARBA00022777"/>
    </source>
</evidence>
<dbReference type="Gene3D" id="3.30.200.20">
    <property type="entry name" value="Phosphorylase Kinase, domain 1"/>
    <property type="match status" value="1"/>
</dbReference>
<feature type="domain" description="Protein kinase" evidence="6">
    <location>
        <begin position="17"/>
        <end position="157"/>
    </location>
</feature>
<evidence type="ECO:0000256" key="5">
    <source>
        <dbReference type="ARBA" id="ARBA00022840"/>
    </source>
</evidence>
<evidence type="ECO:0000259" key="6">
    <source>
        <dbReference type="PROSITE" id="PS50011"/>
    </source>
</evidence>
<evidence type="ECO:0000256" key="2">
    <source>
        <dbReference type="ARBA" id="ARBA00022679"/>
    </source>
</evidence>
<dbReference type="Pfam" id="PF00069">
    <property type="entry name" value="Pkinase"/>
    <property type="match status" value="1"/>
</dbReference>
<proteinExistence type="predicted"/>
<keyword evidence="8" id="KW-1185">Reference proteome</keyword>
<keyword evidence="4 7" id="KW-0418">Kinase</keyword>
<reference evidence="7 8" key="1">
    <citation type="submission" date="2021-02" db="EMBL/GenBank/DDBJ databases">
        <title>Activity-based single-cell genomes from oceanic crustal fluid captures similar information to metagenomic and metatranscriptomic surveys with orders of magnitude less sampling.</title>
        <authorList>
            <person name="D'Angelo T.S."/>
            <person name="Orcutt B.N."/>
        </authorList>
    </citation>
    <scope>NUCLEOTIDE SEQUENCE [LARGE SCALE GENOMIC DNA]</scope>
    <source>
        <strain evidence="7">AH-315-G07</strain>
    </source>
</reference>
<evidence type="ECO:0000256" key="3">
    <source>
        <dbReference type="ARBA" id="ARBA00022741"/>
    </source>
</evidence>
<dbReference type="InterPro" id="IPR011009">
    <property type="entry name" value="Kinase-like_dom_sf"/>
</dbReference>
<comment type="caution">
    <text evidence="7">The sequence shown here is derived from an EMBL/GenBank/DDBJ whole genome shotgun (WGS) entry which is preliminary data.</text>
</comment>
<dbReference type="SMART" id="SM00220">
    <property type="entry name" value="S_TKc"/>
    <property type="match status" value="1"/>
</dbReference>
<dbReference type="GO" id="GO:0004674">
    <property type="term" value="F:protein serine/threonine kinase activity"/>
    <property type="evidence" value="ECO:0007669"/>
    <property type="project" value="UniProtKB-KW"/>
</dbReference>
<dbReference type="Proteomes" id="UP000722121">
    <property type="component" value="Unassembled WGS sequence"/>
</dbReference>
<dbReference type="SUPFAM" id="SSF56112">
    <property type="entry name" value="Protein kinase-like (PK-like)"/>
    <property type="match status" value="1"/>
</dbReference>
<evidence type="ECO:0000313" key="7">
    <source>
        <dbReference type="EMBL" id="MBN4067009.1"/>
    </source>
</evidence>
<dbReference type="PANTHER" id="PTHR24350">
    <property type="entry name" value="SERINE/THREONINE-PROTEIN KINASE IAL-RELATED"/>
    <property type="match status" value="1"/>
</dbReference>
<dbReference type="EMBL" id="JAFITR010000050">
    <property type="protein sequence ID" value="MBN4067009.1"/>
    <property type="molecule type" value="Genomic_DNA"/>
</dbReference>
<evidence type="ECO:0000313" key="8">
    <source>
        <dbReference type="Proteomes" id="UP000722121"/>
    </source>
</evidence>
<dbReference type="Gene3D" id="1.10.510.10">
    <property type="entry name" value="Transferase(Phosphotransferase) domain 1"/>
    <property type="match status" value="1"/>
</dbReference>
<feature type="non-terminal residue" evidence="7">
    <location>
        <position position="157"/>
    </location>
</feature>
<dbReference type="InterPro" id="IPR008271">
    <property type="entry name" value="Ser/Thr_kinase_AS"/>
</dbReference>
<gene>
    <name evidence="7" type="ORF">JYU14_02890</name>
</gene>
<protein>
    <submittedName>
        <fullName evidence="7">Serine/threonine protein kinase</fullName>
    </submittedName>
</protein>